<dbReference type="EMBL" id="JIBK01000003">
    <property type="protein sequence ID" value="POM82439.1"/>
    <property type="molecule type" value="Genomic_DNA"/>
</dbReference>
<keyword evidence="3" id="KW-1185">Reference proteome</keyword>
<feature type="transmembrane region" description="Helical" evidence="1">
    <location>
        <begin position="71"/>
        <end position="95"/>
    </location>
</feature>
<protein>
    <submittedName>
        <fullName evidence="2">Putative integral membrane protein</fullName>
    </submittedName>
</protein>
<dbReference type="AlphaFoldDB" id="A0A2P4YXB4"/>
<dbReference type="OrthoDB" id="342999at2759"/>
<keyword evidence="1" id="KW-0472">Membrane</keyword>
<keyword evidence="1" id="KW-1133">Transmembrane helix</keyword>
<proteinExistence type="predicted"/>
<evidence type="ECO:0000313" key="3">
    <source>
        <dbReference type="Proteomes" id="UP000236928"/>
    </source>
</evidence>
<keyword evidence="1" id="KW-0812">Transmembrane</keyword>
<sequence length="110" mass="12412">MPNIQTPIRNAELKEKKRISYSLSSHRKQNLQKLISERNSLEKNEVINKLGGSLKATSIESQIVCLERGKLFGLVLLVSLLLTFIDQLVDLILVACADYPEFCKKVSLLI</sequence>
<organism evidence="2 3">
    <name type="scientific">Cryptosporidium meleagridis</name>
    <dbReference type="NCBI Taxonomy" id="93969"/>
    <lineage>
        <taxon>Eukaryota</taxon>
        <taxon>Sar</taxon>
        <taxon>Alveolata</taxon>
        <taxon>Apicomplexa</taxon>
        <taxon>Conoidasida</taxon>
        <taxon>Coccidia</taxon>
        <taxon>Eucoccidiorida</taxon>
        <taxon>Eimeriorina</taxon>
        <taxon>Cryptosporidiidae</taxon>
        <taxon>Cryptosporidium</taxon>
    </lineage>
</organism>
<evidence type="ECO:0000313" key="2">
    <source>
        <dbReference type="EMBL" id="POM82439.1"/>
    </source>
</evidence>
<gene>
    <name evidence="2" type="ORF">CmeUKMEL1_02400</name>
</gene>
<comment type="caution">
    <text evidence="2">The sequence shown here is derived from an EMBL/GenBank/DDBJ whole genome shotgun (WGS) entry which is preliminary data.</text>
</comment>
<accession>A0A2P4YXB4</accession>
<dbReference type="Proteomes" id="UP000236928">
    <property type="component" value="Unassembled WGS sequence"/>
</dbReference>
<name>A0A2P4YXB4_9CRYT</name>
<dbReference type="VEuPathDB" id="CryptoDB:CmeUKMEL1_02400"/>
<evidence type="ECO:0000256" key="1">
    <source>
        <dbReference type="SAM" id="Phobius"/>
    </source>
</evidence>
<reference evidence="2 3" key="1">
    <citation type="submission" date="2014-04" db="EMBL/GenBank/DDBJ databases">
        <title>Comparative Genomics of Cryptosporidium Species.</title>
        <authorList>
            <person name="Silva J.C."/>
            <person name="Su Q."/>
            <person name="Chalmers R."/>
            <person name="Chibucos M.C."/>
            <person name="Elwin K."/>
            <person name="Godinez A."/>
            <person name="Guo F."/>
            <person name="Huynh K."/>
            <person name="Orvis J."/>
            <person name="Ott S."/>
            <person name="Sadzewicz L."/>
            <person name="Sengamalay N."/>
            <person name="Shetty A."/>
            <person name="Sun M."/>
            <person name="Tallon L."/>
            <person name="Xiao L."/>
            <person name="Zhang H."/>
            <person name="Fraser C.M."/>
            <person name="Zhu G."/>
            <person name="Kissinger J."/>
            <person name="Widmer G."/>
        </authorList>
    </citation>
    <scope>NUCLEOTIDE SEQUENCE [LARGE SCALE GENOMIC DNA]</scope>
    <source>
        <strain evidence="2 3">UKMEL1</strain>
    </source>
</reference>